<proteinExistence type="predicted"/>
<keyword evidence="4" id="KW-1185">Reference proteome</keyword>
<feature type="domain" description="DUF7580" evidence="2">
    <location>
        <begin position="205"/>
        <end position="577"/>
    </location>
</feature>
<evidence type="ECO:0000313" key="3">
    <source>
        <dbReference type="EMBL" id="PMD29369.1"/>
    </source>
</evidence>
<accession>A0A2J6QSX8</accession>
<evidence type="ECO:0000256" key="1">
    <source>
        <dbReference type="SAM" id="SignalP"/>
    </source>
</evidence>
<dbReference type="Proteomes" id="UP000235786">
    <property type="component" value="Unassembled WGS sequence"/>
</dbReference>
<dbReference type="PANTHER" id="PTHR35186:SF4">
    <property type="entry name" value="PRION-INHIBITION AND PROPAGATION HELO DOMAIN-CONTAINING PROTEIN"/>
    <property type="match status" value="1"/>
</dbReference>
<organism evidence="3 4">
    <name type="scientific">Hyaloscypha variabilis (strain UAMH 11265 / GT02V1 / F)</name>
    <name type="common">Meliniomyces variabilis</name>
    <dbReference type="NCBI Taxonomy" id="1149755"/>
    <lineage>
        <taxon>Eukaryota</taxon>
        <taxon>Fungi</taxon>
        <taxon>Dikarya</taxon>
        <taxon>Ascomycota</taxon>
        <taxon>Pezizomycotina</taxon>
        <taxon>Leotiomycetes</taxon>
        <taxon>Helotiales</taxon>
        <taxon>Hyaloscyphaceae</taxon>
        <taxon>Hyaloscypha</taxon>
        <taxon>Hyaloscypha variabilis</taxon>
    </lineage>
</organism>
<dbReference type="Pfam" id="PF24476">
    <property type="entry name" value="DUF7580"/>
    <property type="match status" value="1"/>
</dbReference>
<feature type="signal peptide" evidence="1">
    <location>
        <begin position="1"/>
        <end position="23"/>
    </location>
</feature>
<keyword evidence="1" id="KW-0732">Signal</keyword>
<dbReference type="STRING" id="1149755.A0A2J6QSX8"/>
<dbReference type="InterPro" id="IPR056002">
    <property type="entry name" value="DUF7580"/>
</dbReference>
<evidence type="ECO:0000313" key="4">
    <source>
        <dbReference type="Proteomes" id="UP000235786"/>
    </source>
</evidence>
<feature type="chain" id="PRO_5014402857" description="DUF7580 domain-containing protein" evidence="1">
    <location>
        <begin position="24"/>
        <end position="590"/>
    </location>
</feature>
<protein>
    <recommendedName>
        <fullName evidence="2">DUF7580 domain-containing protein</fullName>
    </recommendedName>
</protein>
<sequence>MDPATVAGLVLGIAPLIISAVESYEVIFQPFITYRRYSEEISKFAARLDTQKAIFNNQCQLLFLAAERNGSQEDVILDNILKDPGHPSRRNEALNDRLEDLLGASLDTCVSTLRLIHQTLAEIILETKGFEDLYNKKPGERFTLRHFKSKIKISFSKTRLNDIVNELRLYNDDLRVLSKQVSAVSSEKKMNQSALPPLLVDLQTTQQASKKLHGLLVARWVCNTQVDHAANLSLDVQRPQQCNHPGTRFCLSMTCTSEGSTSANDAVWVNIESKRREADVKTGKPGLKVTENMLNLTSSLKDLGFVSRQTDKPSSSSHTPLGTLGGVPAAATFPPQIEKLCSYFHSKLQQMATLDNNAIYYETTNTFDHFVYRCPCPPGFVNKSLSLKQILQENADQRKREPRISKFKLAKLLALGVLRFQSTPWVRETLNSEDIHFLVSQSDLGGGVYSLEDPFIRVQLSRKTGNRLLTAKSGARGLSRNELLFNLGVILLELGYDAPLQYLRSTKDIKEGEAEANRYTDFFTARRLGQSALSQLDARYGKLAKKCVECDFGVGEDLDSIELQSAVLRDVVTELDKCIKLEERINSILP</sequence>
<dbReference type="PANTHER" id="PTHR35186">
    <property type="entry name" value="ANK_REP_REGION DOMAIN-CONTAINING PROTEIN"/>
    <property type="match status" value="1"/>
</dbReference>
<gene>
    <name evidence="3" type="ORF">L207DRAFT_642519</name>
</gene>
<name>A0A2J6QSX8_HYAVF</name>
<dbReference type="AlphaFoldDB" id="A0A2J6QSX8"/>
<evidence type="ECO:0000259" key="2">
    <source>
        <dbReference type="Pfam" id="PF24476"/>
    </source>
</evidence>
<reference evidence="3 4" key="1">
    <citation type="submission" date="2016-04" db="EMBL/GenBank/DDBJ databases">
        <title>A degradative enzymes factory behind the ericoid mycorrhizal symbiosis.</title>
        <authorList>
            <consortium name="DOE Joint Genome Institute"/>
            <person name="Martino E."/>
            <person name="Morin E."/>
            <person name="Grelet G."/>
            <person name="Kuo A."/>
            <person name="Kohler A."/>
            <person name="Daghino S."/>
            <person name="Barry K."/>
            <person name="Choi C."/>
            <person name="Cichocki N."/>
            <person name="Clum A."/>
            <person name="Copeland A."/>
            <person name="Hainaut M."/>
            <person name="Haridas S."/>
            <person name="Labutti K."/>
            <person name="Lindquist E."/>
            <person name="Lipzen A."/>
            <person name="Khouja H.-R."/>
            <person name="Murat C."/>
            <person name="Ohm R."/>
            <person name="Olson A."/>
            <person name="Spatafora J."/>
            <person name="Veneault-Fourrey C."/>
            <person name="Henrissat B."/>
            <person name="Grigoriev I."/>
            <person name="Martin F."/>
            <person name="Perotto S."/>
        </authorList>
    </citation>
    <scope>NUCLEOTIDE SEQUENCE [LARGE SCALE GENOMIC DNA]</scope>
    <source>
        <strain evidence="3 4">F</strain>
    </source>
</reference>
<dbReference type="OrthoDB" id="5331891at2759"/>
<dbReference type="EMBL" id="KZ613975">
    <property type="protein sequence ID" value="PMD29369.1"/>
    <property type="molecule type" value="Genomic_DNA"/>
</dbReference>